<name>A0ACC0I8U3_9ERIC</name>
<evidence type="ECO:0000313" key="1">
    <source>
        <dbReference type="EMBL" id="KAI8021865.1"/>
    </source>
</evidence>
<keyword evidence="2" id="KW-1185">Reference proteome</keyword>
<proteinExistence type="predicted"/>
<evidence type="ECO:0000313" key="2">
    <source>
        <dbReference type="Proteomes" id="UP001060215"/>
    </source>
</evidence>
<accession>A0ACC0I8U3</accession>
<organism evidence="1 2">
    <name type="scientific">Camellia lanceoleosa</name>
    <dbReference type="NCBI Taxonomy" id="1840588"/>
    <lineage>
        <taxon>Eukaryota</taxon>
        <taxon>Viridiplantae</taxon>
        <taxon>Streptophyta</taxon>
        <taxon>Embryophyta</taxon>
        <taxon>Tracheophyta</taxon>
        <taxon>Spermatophyta</taxon>
        <taxon>Magnoliopsida</taxon>
        <taxon>eudicotyledons</taxon>
        <taxon>Gunneridae</taxon>
        <taxon>Pentapetalae</taxon>
        <taxon>asterids</taxon>
        <taxon>Ericales</taxon>
        <taxon>Theaceae</taxon>
        <taxon>Camellia</taxon>
    </lineage>
</organism>
<reference evidence="1 2" key="1">
    <citation type="journal article" date="2022" name="Plant J.">
        <title>Chromosome-level genome of Camellia lanceoleosa provides a valuable resource for understanding genome evolution and self-incompatibility.</title>
        <authorList>
            <person name="Gong W."/>
            <person name="Xiao S."/>
            <person name="Wang L."/>
            <person name="Liao Z."/>
            <person name="Chang Y."/>
            <person name="Mo W."/>
            <person name="Hu G."/>
            <person name="Li W."/>
            <person name="Zhao G."/>
            <person name="Zhu H."/>
            <person name="Hu X."/>
            <person name="Ji K."/>
            <person name="Xiang X."/>
            <person name="Song Q."/>
            <person name="Yuan D."/>
            <person name="Jin S."/>
            <person name="Zhang L."/>
        </authorList>
    </citation>
    <scope>NUCLEOTIDE SEQUENCE [LARGE SCALE GENOMIC DNA]</scope>
    <source>
        <strain evidence="1">SQ_2022a</strain>
    </source>
</reference>
<comment type="caution">
    <text evidence="1">The sequence shown here is derived from an EMBL/GenBank/DDBJ whole genome shotgun (WGS) entry which is preliminary data.</text>
</comment>
<sequence>MENYADVHPRHPWQNILLEYLSSDPNHRSIYWIYDPDGGEGKTEFSKVLEAKYDYFVVKPTKIENMILSSRSSLHSYSLSSSPYSLSRVSDSVLRWCHSNNDDSASASPSDKSSSVNRWWDSVIQEVLRNAVKKFDLSLFGGFPSLSLSPESSVRKGQGKKHPTWTIFSLKELHAATNNFNYDNKLREGGFGSVH</sequence>
<protein>
    <submittedName>
        <fullName evidence="1">PTI1-like tyrosine-protein kinase</fullName>
    </submittedName>
</protein>
<dbReference type="EMBL" id="CM045763">
    <property type="protein sequence ID" value="KAI8021865.1"/>
    <property type="molecule type" value="Genomic_DNA"/>
</dbReference>
<gene>
    <name evidence="1" type="ORF">LOK49_LG03G03929</name>
</gene>
<dbReference type="Proteomes" id="UP001060215">
    <property type="component" value="Chromosome 6"/>
</dbReference>